<evidence type="ECO:0000313" key="4">
    <source>
        <dbReference type="Proteomes" id="UP000015453"/>
    </source>
</evidence>
<evidence type="ECO:0000256" key="1">
    <source>
        <dbReference type="SAM" id="Phobius"/>
    </source>
</evidence>
<dbReference type="Proteomes" id="UP000015453">
    <property type="component" value="Unassembled WGS sequence"/>
</dbReference>
<evidence type="ECO:0000313" key="3">
    <source>
        <dbReference type="EMBL" id="EPS57701.1"/>
    </source>
</evidence>
<comment type="caution">
    <text evidence="3">The sequence shown here is derived from an EMBL/GenBank/DDBJ whole genome shotgun (WGS) entry which is preliminary data.</text>
</comment>
<name>S8BZQ8_9LAMI</name>
<feature type="domain" description="DUF7733" evidence="2">
    <location>
        <begin position="34"/>
        <end position="227"/>
    </location>
</feature>
<keyword evidence="1" id="KW-0812">Transmembrane</keyword>
<organism evidence="3 4">
    <name type="scientific">Genlisea aurea</name>
    <dbReference type="NCBI Taxonomy" id="192259"/>
    <lineage>
        <taxon>Eukaryota</taxon>
        <taxon>Viridiplantae</taxon>
        <taxon>Streptophyta</taxon>
        <taxon>Embryophyta</taxon>
        <taxon>Tracheophyta</taxon>
        <taxon>Spermatophyta</taxon>
        <taxon>Magnoliopsida</taxon>
        <taxon>eudicotyledons</taxon>
        <taxon>Gunneridae</taxon>
        <taxon>Pentapetalae</taxon>
        <taxon>asterids</taxon>
        <taxon>lamiids</taxon>
        <taxon>Lamiales</taxon>
        <taxon>Lentibulariaceae</taxon>
        <taxon>Genlisea</taxon>
    </lineage>
</organism>
<reference evidence="3 4" key="1">
    <citation type="journal article" date="2013" name="BMC Genomics">
        <title>The miniature genome of a carnivorous plant Genlisea aurea contains a low number of genes and short non-coding sequences.</title>
        <authorList>
            <person name="Leushkin E.V."/>
            <person name="Sutormin R.A."/>
            <person name="Nabieva E.R."/>
            <person name="Penin A.A."/>
            <person name="Kondrashov A.S."/>
            <person name="Logacheva M.D."/>
        </authorList>
    </citation>
    <scope>NUCLEOTIDE SEQUENCE [LARGE SCALE GENOMIC DNA]</scope>
</reference>
<feature type="transmembrane region" description="Helical" evidence="1">
    <location>
        <begin position="96"/>
        <end position="121"/>
    </location>
</feature>
<dbReference type="PANTHER" id="PTHR33829">
    <property type="entry name" value="OSJNBA0044M19.10 PROTEIN"/>
    <property type="match status" value="1"/>
</dbReference>
<dbReference type="EMBL" id="AUSU01009937">
    <property type="protein sequence ID" value="EPS57701.1"/>
    <property type="molecule type" value="Genomic_DNA"/>
</dbReference>
<gene>
    <name evidence="3" type="ORF">M569_17116</name>
</gene>
<keyword evidence="1" id="KW-1133">Transmembrane helix</keyword>
<dbReference type="InterPro" id="IPR056635">
    <property type="entry name" value="DUF7733"/>
</dbReference>
<dbReference type="OrthoDB" id="1906194at2759"/>
<sequence length="233" mass="25333">MSGGVGPTCDIALAGDESESKAQSAAPRRRGFFTYHHLNSAAIVIVLSASGMIAMEDVLFVLLSSLYLLFISKFSFPSDPSDPDPPVFGERNRILGVYVLVGAAVGVFLPVAYVFGGILEGDKEGIRAAAPHLFLLACQILAEGVSFAGGFSLPIRVFVPVLYNSRRMLSIWEWLRDEFSKSSDGGGRRSMVAFGRGLAAANLGFWSFNLLGFLLPFYLPKAFRIYYSKNKTK</sequence>
<dbReference type="PANTHER" id="PTHR33829:SF1">
    <property type="entry name" value="TRANSMEMBRANE PROTEIN"/>
    <property type="match status" value="1"/>
</dbReference>
<accession>S8BZQ8</accession>
<protein>
    <recommendedName>
        <fullName evidence="2">DUF7733 domain-containing protein</fullName>
    </recommendedName>
</protein>
<keyword evidence="4" id="KW-1185">Reference proteome</keyword>
<feature type="transmembrane region" description="Helical" evidence="1">
    <location>
        <begin position="198"/>
        <end position="219"/>
    </location>
</feature>
<feature type="transmembrane region" description="Helical" evidence="1">
    <location>
        <begin position="133"/>
        <end position="159"/>
    </location>
</feature>
<proteinExistence type="predicted"/>
<keyword evidence="1" id="KW-0472">Membrane</keyword>
<dbReference type="AlphaFoldDB" id="S8BZQ8"/>
<evidence type="ECO:0000259" key="2">
    <source>
        <dbReference type="Pfam" id="PF24867"/>
    </source>
</evidence>
<dbReference type="Pfam" id="PF24867">
    <property type="entry name" value="DUF7733"/>
    <property type="match status" value="1"/>
</dbReference>